<dbReference type="InterPro" id="IPR005033">
    <property type="entry name" value="YEATS"/>
</dbReference>
<dbReference type="EMBL" id="CAJFDI010000004">
    <property type="protein sequence ID" value="CAD5226486.1"/>
    <property type="molecule type" value="Genomic_DNA"/>
</dbReference>
<keyword evidence="3 4" id="KW-0539">Nucleus</keyword>
<reference evidence="8" key="2">
    <citation type="submission" date="2020-08" db="EMBL/GenBank/DDBJ databases">
        <authorList>
            <person name="Kikuchi T."/>
        </authorList>
    </citation>
    <scope>NUCLEOTIDE SEQUENCE</scope>
    <source>
        <strain evidence="7">Ka4C1</strain>
    </source>
</reference>
<evidence type="ECO:0000256" key="3">
    <source>
        <dbReference type="ARBA" id="ARBA00023242"/>
    </source>
</evidence>
<dbReference type="EMBL" id="CAJFCV020000004">
    <property type="protein sequence ID" value="CAG9115920.1"/>
    <property type="molecule type" value="Genomic_DNA"/>
</dbReference>
<dbReference type="WBParaSite" id="BXY_0007000.1">
    <property type="protein sequence ID" value="BXY_0007000.1"/>
    <property type="gene ID" value="BXY_0007000"/>
</dbReference>
<proteinExistence type="predicted"/>
<dbReference type="SMR" id="A0A1I7RH93"/>
<dbReference type="PANTHER" id="PTHR47573:SF1">
    <property type="entry name" value="PROTEIN AF-9 HOMOLOG"/>
    <property type="match status" value="1"/>
</dbReference>
<evidence type="ECO:0000256" key="1">
    <source>
        <dbReference type="ARBA" id="ARBA00023015"/>
    </source>
</evidence>
<evidence type="ECO:0000313" key="8">
    <source>
        <dbReference type="EMBL" id="CAG9115920.1"/>
    </source>
</evidence>
<dbReference type="InterPro" id="IPR038704">
    <property type="entry name" value="YEAST_sf"/>
</dbReference>
<evidence type="ECO:0000313" key="7">
    <source>
        <dbReference type="EMBL" id="CAD5226486.1"/>
    </source>
</evidence>
<gene>
    <name evidence="7" type="ORF">BXYJ_LOCUS9074</name>
</gene>
<evidence type="ECO:0000256" key="2">
    <source>
        <dbReference type="ARBA" id="ARBA00023163"/>
    </source>
</evidence>
<dbReference type="Gene3D" id="2.60.40.1970">
    <property type="entry name" value="YEATS domain"/>
    <property type="match status" value="1"/>
</dbReference>
<dbReference type="GO" id="GO:0006355">
    <property type="term" value="P:regulation of DNA-templated transcription"/>
    <property type="evidence" value="ECO:0007669"/>
    <property type="project" value="InterPro"/>
</dbReference>
<dbReference type="PANTHER" id="PTHR47573">
    <property type="entry name" value="PROTEIN AF-9 HOMOLOG"/>
    <property type="match status" value="1"/>
</dbReference>
<keyword evidence="10" id="KW-1185">Reference proteome</keyword>
<dbReference type="PROSITE" id="PS51037">
    <property type="entry name" value="YEATS"/>
    <property type="match status" value="1"/>
</dbReference>
<dbReference type="Proteomes" id="UP000095284">
    <property type="component" value="Unplaced"/>
</dbReference>
<dbReference type="InterPro" id="IPR055129">
    <property type="entry name" value="YEATS_dom"/>
</dbReference>
<dbReference type="Pfam" id="PF03366">
    <property type="entry name" value="YEATS"/>
    <property type="match status" value="1"/>
</dbReference>
<feature type="domain" description="YEATS" evidence="6">
    <location>
        <begin position="6"/>
        <end position="148"/>
    </location>
</feature>
<accession>A0A1I7RH93</accession>
<dbReference type="AlphaFoldDB" id="A0A1I7RH93"/>
<dbReference type="OrthoDB" id="16041at2759"/>
<sequence length="219" mass="25164">MEQVDRLPGCSAVKPIIYGNSAEKLPIKTAQEHTHKWKLFVRPYCEEDISKYIKKVQFRLHDSYTNPIRTIEAPPFEVEETGWGEFEAGIKLFFVDPNEKPVNAVYYLRLFSPMVNIPDGKQVVLYEHYDEIIFVEPTKVMMRALEEGSRDKPIKSVTDFQQQKILLIDKLNNAIKEVTAEISDLRESLRQNCFQSESKMANSSRGTSVDGSVDSSMDH</sequence>
<keyword evidence="1" id="KW-0805">Transcription regulation</keyword>
<keyword evidence="2" id="KW-0804">Transcription</keyword>
<organism evidence="9 11">
    <name type="scientific">Bursaphelenchus xylophilus</name>
    <name type="common">Pinewood nematode worm</name>
    <name type="synonym">Aphelenchoides xylophilus</name>
    <dbReference type="NCBI Taxonomy" id="6326"/>
    <lineage>
        <taxon>Eukaryota</taxon>
        <taxon>Metazoa</taxon>
        <taxon>Ecdysozoa</taxon>
        <taxon>Nematoda</taxon>
        <taxon>Chromadorea</taxon>
        <taxon>Rhabditida</taxon>
        <taxon>Tylenchina</taxon>
        <taxon>Tylenchomorpha</taxon>
        <taxon>Aphelenchoidea</taxon>
        <taxon>Aphelenchoididae</taxon>
        <taxon>Bursaphelenchus</taxon>
    </lineage>
</organism>
<evidence type="ECO:0000313" key="10">
    <source>
        <dbReference type="Proteomes" id="UP000659654"/>
    </source>
</evidence>
<evidence type="ECO:0000313" key="11">
    <source>
        <dbReference type="WBParaSite" id="BXY_0007000.1"/>
    </source>
</evidence>
<feature type="region of interest" description="Disordered" evidence="5">
    <location>
        <begin position="196"/>
        <end position="219"/>
    </location>
</feature>
<dbReference type="Proteomes" id="UP000582659">
    <property type="component" value="Unassembled WGS sequence"/>
</dbReference>
<reference evidence="11" key="1">
    <citation type="submission" date="2016-11" db="UniProtKB">
        <authorList>
            <consortium name="WormBaseParasite"/>
        </authorList>
    </citation>
    <scope>IDENTIFICATION</scope>
</reference>
<evidence type="ECO:0000256" key="5">
    <source>
        <dbReference type="SAM" id="MobiDB-lite"/>
    </source>
</evidence>
<name>A0A1I7RH93_BURXY</name>
<comment type="subcellular location">
    <subcellularLocation>
        <location evidence="4">Nucleus</location>
    </subcellularLocation>
</comment>
<dbReference type="GO" id="GO:0005634">
    <property type="term" value="C:nucleus"/>
    <property type="evidence" value="ECO:0007669"/>
    <property type="project" value="UniProtKB-SubCell"/>
</dbReference>
<evidence type="ECO:0000259" key="6">
    <source>
        <dbReference type="PROSITE" id="PS51037"/>
    </source>
</evidence>
<protein>
    <submittedName>
        <fullName evidence="7">(pine wood nematode) hypothetical protein</fullName>
    </submittedName>
</protein>
<dbReference type="Proteomes" id="UP000659654">
    <property type="component" value="Unassembled WGS sequence"/>
</dbReference>
<evidence type="ECO:0000256" key="4">
    <source>
        <dbReference type="PROSITE-ProRule" id="PRU00376"/>
    </source>
</evidence>
<dbReference type="eggNOG" id="KOG3149">
    <property type="taxonomic scope" value="Eukaryota"/>
</dbReference>
<evidence type="ECO:0000313" key="9">
    <source>
        <dbReference type="Proteomes" id="UP000095284"/>
    </source>
</evidence>